<evidence type="ECO:0000313" key="2">
    <source>
        <dbReference type="Proteomes" id="UP000291485"/>
    </source>
</evidence>
<comment type="caution">
    <text evidence="1">The sequence shown here is derived from an EMBL/GenBank/DDBJ whole genome shotgun (WGS) entry which is preliminary data.</text>
</comment>
<dbReference type="RefSeq" id="WP_131557909.1">
    <property type="nucleotide sequence ID" value="NZ_SJSN01000006.1"/>
</dbReference>
<accession>A0A4R0P5A7</accession>
<evidence type="ECO:0000313" key="1">
    <source>
        <dbReference type="EMBL" id="TCD10499.1"/>
    </source>
</evidence>
<dbReference type="InterPro" id="IPR018490">
    <property type="entry name" value="cNMP-bd_dom_sf"/>
</dbReference>
<dbReference type="EMBL" id="SJSN01000006">
    <property type="protein sequence ID" value="TCD10499.1"/>
    <property type="molecule type" value="Genomic_DNA"/>
</dbReference>
<organism evidence="1 2">
    <name type="scientific">Pedobacter frigidisoli</name>
    <dbReference type="NCBI Taxonomy" id="2530455"/>
    <lineage>
        <taxon>Bacteria</taxon>
        <taxon>Pseudomonadati</taxon>
        <taxon>Bacteroidota</taxon>
        <taxon>Sphingobacteriia</taxon>
        <taxon>Sphingobacteriales</taxon>
        <taxon>Sphingobacteriaceae</taxon>
        <taxon>Pedobacter</taxon>
    </lineage>
</organism>
<dbReference type="SUPFAM" id="SSF51206">
    <property type="entry name" value="cAMP-binding domain-like"/>
    <property type="match status" value="1"/>
</dbReference>
<keyword evidence="2" id="KW-1185">Reference proteome</keyword>
<protein>
    <submittedName>
        <fullName evidence="1">Crp/Fnr family transcriptional regulator</fullName>
    </submittedName>
</protein>
<gene>
    <name evidence="1" type="ORF">EZ449_09125</name>
</gene>
<name>A0A4R0P5A7_9SPHI</name>
<dbReference type="Proteomes" id="UP000291485">
    <property type="component" value="Unassembled WGS sequence"/>
</dbReference>
<sequence>MAEINDDNKALIRFLNNLMPLSDEIIELAIQQTFNINVRKNSIITCPKEQTDDCLFLILKGIIRGFIIDEGKDITAWIVAENTLFGNIRNPGVLKPTYNEQYQALEDTDLIVLPYSFIDKLYDFFPETNILARKLLAINYHISQERSILSRIPSAESRYKQFQEGHPSIKFRVPLKYLASYLGMRVETLSRLRKKAKDDKN</sequence>
<reference evidence="1 2" key="1">
    <citation type="submission" date="2019-02" db="EMBL/GenBank/DDBJ databases">
        <title>Pedobacter sp. RP-3-11 sp. nov., isolated from Arctic soil.</title>
        <authorList>
            <person name="Dahal R.H."/>
        </authorList>
    </citation>
    <scope>NUCLEOTIDE SEQUENCE [LARGE SCALE GENOMIC DNA]</scope>
    <source>
        <strain evidence="1 2">RP-3-11</strain>
    </source>
</reference>
<dbReference type="InterPro" id="IPR014710">
    <property type="entry name" value="RmlC-like_jellyroll"/>
</dbReference>
<proteinExistence type="predicted"/>
<dbReference type="Gene3D" id="2.60.120.10">
    <property type="entry name" value="Jelly Rolls"/>
    <property type="match status" value="1"/>
</dbReference>
<dbReference type="OrthoDB" id="752588at2"/>
<dbReference type="AlphaFoldDB" id="A0A4R0P5A7"/>